<dbReference type="EMBL" id="LGEQ01000024">
    <property type="protein sequence ID" value="KUJ93444.1"/>
    <property type="molecule type" value="Genomic_DNA"/>
</dbReference>
<evidence type="ECO:0000313" key="3">
    <source>
        <dbReference type="Proteomes" id="UP000054015"/>
    </source>
</evidence>
<dbReference type="Pfam" id="PF13450">
    <property type="entry name" value="NAD_binding_8"/>
    <property type="match status" value="1"/>
</dbReference>
<dbReference type="PATRIC" id="fig|2234.6.peg.2300"/>
<protein>
    <recommendedName>
        <fullName evidence="5">NAD(P)/FAD-dependent oxidoreductase</fullName>
    </recommendedName>
</protein>
<dbReference type="Gene3D" id="3.50.50.60">
    <property type="entry name" value="FAD/NAD(P)-binding domain"/>
    <property type="match status" value="1"/>
</dbReference>
<organism evidence="2 3">
    <name type="scientific">Archaeoglobus fulgidus</name>
    <dbReference type="NCBI Taxonomy" id="2234"/>
    <lineage>
        <taxon>Archaea</taxon>
        <taxon>Methanobacteriati</taxon>
        <taxon>Methanobacteriota</taxon>
        <taxon>Archaeoglobi</taxon>
        <taxon>Archaeoglobales</taxon>
        <taxon>Archaeoglobaceae</taxon>
        <taxon>Archaeoglobus</taxon>
    </lineage>
</organism>
<evidence type="ECO:0008006" key="5">
    <source>
        <dbReference type="Google" id="ProtNLM"/>
    </source>
</evidence>
<sequence length="312" mass="34985">MIQIYGAGIAGTYLYHLLSSEGFEVAIYDKRSEPDCRCAWGIVYSEAKSFYSDIGINFDDYVILKPEYVVANGIWLKNRDIVMFDKKSLLADLWVEMKKAENPEIIVDATGSSRAFLPKIANDRVLPTVQTTEKHDVEPNLYIQMERTGYAWAFPLGDGWWHIGAGNVEKGEIERLLNELRAKYGFNPTDSTCRCTGKVRMLPPSRCRPFISGNVVGVGEAIGCVSGAGEGNAPALASAKILAECMINSELDKYEERILKELEWIENEQKFVDAMLNNNRLTALKLLPKIIAVESRRTVKHSLSEIRKLIGL</sequence>
<evidence type="ECO:0000313" key="2">
    <source>
        <dbReference type="EMBL" id="KUK07079.1"/>
    </source>
</evidence>
<dbReference type="PANTHER" id="PTHR42685">
    <property type="entry name" value="GERANYLGERANYL DIPHOSPHATE REDUCTASE"/>
    <property type="match status" value="1"/>
</dbReference>
<dbReference type="EMBL" id="LGEX01000013">
    <property type="protein sequence ID" value="KUK07079.1"/>
    <property type="molecule type" value="Genomic_DNA"/>
</dbReference>
<dbReference type="Proteomes" id="UP000054015">
    <property type="component" value="Unassembled WGS sequence"/>
</dbReference>
<dbReference type="AlphaFoldDB" id="A0A101E1J6"/>
<evidence type="ECO:0000313" key="4">
    <source>
        <dbReference type="Proteomes" id="UP000054307"/>
    </source>
</evidence>
<dbReference type="SUPFAM" id="SSF51905">
    <property type="entry name" value="FAD/NAD(P)-binding domain"/>
    <property type="match status" value="1"/>
</dbReference>
<name>A0A101E1J6_ARCFL</name>
<gene>
    <name evidence="1" type="ORF">XD40_1359</name>
    <name evidence="2" type="ORF">XD48_0703</name>
</gene>
<dbReference type="InterPro" id="IPR036188">
    <property type="entry name" value="FAD/NAD-bd_sf"/>
</dbReference>
<reference evidence="2" key="1">
    <citation type="journal article" date="2015" name="MBio">
        <title>Genome-resolved metagenomic analysis reveals roles for candidate phyla and other microbial community members in biogeochemical transformations in oil reservoirs.</title>
        <authorList>
            <person name="Hu P."/>
            <person name="Tom L."/>
            <person name="Singh A."/>
            <person name="Thomas B.C."/>
            <person name="Baker B.J."/>
            <person name="Piceno Y.M."/>
            <person name="Andersen G.L."/>
            <person name="Banfield J.F."/>
        </authorList>
    </citation>
    <scope>NUCLEOTIDE SEQUENCE [LARGE SCALE GENOMIC DNA]</scope>
    <source>
        <strain evidence="2">49_2300</strain>
        <strain evidence="1">49_95</strain>
    </source>
</reference>
<proteinExistence type="predicted"/>
<accession>A0A101E1J6</accession>
<dbReference type="PANTHER" id="PTHR42685:SF21">
    <property type="entry name" value="DEHYDROGENASE (FLAVOPROTEIN)-LIKE PROTEIN"/>
    <property type="match status" value="1"/>
</dbReference>
<reference evidence="3 4" key="2">
    <citation type="journal article" date="2015" name="MBio">
        <title>Genome-Resolved Metagenomic Analysis Reveals Roles for Candidate Phyla and Other Microbial Community Members in Biogeochemical Transformations in Oil Reservoirs.</title>
        <authorList>
            <person name="Hu P."/>
            <person name="Tom L."/>
            <person name="Singh A."/>
            <person name="Thomas B.C."/>
            <person name="Baker B.J."/>
            <person name="Piceno Y.M."/>
            <person name="Andersen G.L."/>
            <person name="Banfield J.F."/>
        </authorList>
    </citation>
    <scope>NUCLEOTIDE SEQUENCE [LARGE SCALE GENOMIC DNA]</scope>
</reference>
<dbReference type="Proteomes" id="UP000054307">
    <property type="component" value="Unassembled WGS sequence"/>
</dbReference>
<evidence type="ECO:0000313" key="1">
    <source>
        <dbReference type="EMBL" id="KUJ93444.1"/>
    </source>
</evidence>
<dbReference type="InterPro" id="IPR050407">
    <property type="entry name" value="Geranylgeranyl_reductase"/>
</dbReference>
<comment type="caution">
    <text evidence="2">The sequence shown here is derived from an EMBL/GenBank/DDBJ whole genome shotgun (WGS) entry which is preliminary data.</text>
</comment>